<dbReference type="AlphaFoldDB" id="M2MV84"/>
<keyword evidence="3" id="KW-1185">Reference proteome</keyword>
<feature type="region of interest" description="Disordered" evidence="1">
    <location>
        <begin position="41"/>
        <end position="62"/>
    </location>
</feature>
<name>M2MV84_BAUPA</name>
<protein>
    <submittedName>
        <fullName evidence="2">Uncharacterized protein</fullName>
    </submittedName>
</protein>
<dbReference type="GeneID" id="19110888"/>
<dbReference type="EMBL" id="KB445550">
    <property type="protein sequence ID" value="EMD00867.1"/>
    <property type="molecule type" value="Genomic_DNA"/>
</dbReference>
<sequence>MGFNRTSPLNSISTWQVWPDEGPGKFQYLDMESSTWQISVPVRPESNSERSGVGGKCTMATA</sequence>
<dbReference type="KEGG" id="bcom:BAUCODRAFT_29249"/>
<evidence type="ECO:0000313" key="3">
    <source>
        <dbReference type="Proteomes" id="UP000011761"/>
    </source>
</evidence>
<gene>
    <name evidence="2" type="ORF">BAUCODRAFT_29249</name>
</gene>
<evidence type="ECO:0000256" key="1">
    <source>
        <dbReference type="SAM" id="MobiDB-lite"/>
    </source>
</evidence>
<reference evidence="2 3" key="1">
    <citation type="journal article" date="2012" name="PLoS Pathog.">
        <title>Diverse lifestyles and strategies of plant pathogenesis encoded in the genomes of eighteen Dothideomycetes fungi.</title>
        <authorList>
            <person name="Ohm R.A."/>
            <person name="Feau N."/>
            <person name="Henrissat B."/>
            <person name="Schoch C.L."/>
            <person name="Horwitz B.A."/>
            <person name="Barry K.W."/>
            <person name="Condon B.J."/>
            <person name="Copeland A.C."/>
            <person name="Dhillon B."/>
            <person name="Glaser F."/>
            <person name="Hesse C.N."/>
            <person name="Kosti I."/>
            <person name="LaButti K."/>
            <person name="Lindquist E.A."/>
            <person name="Lucas S."/>
            <person name="Salamov A.A."/>
            <person name="Bradshaw R.E."/>
            <person name="Ciuffetti L."/>
            <person name="Hamelin R.C."/>
            <person name="Kema G.H.J."/>
            <person name="Lawrence C."/>
            <person name="Scott J.A."/>
            <person name="Spatafora J.W."/>
            <person name="Turgeon B.G."/>
            <person name="de Wit P.J.G.M."/>
            <person name="Zhong S."/>
            <person name="Goodwin S.B."/>
            <person name="Grigoriev I.V."/>
        </authorList>
    </citation>
    <scope>NUCLEOTIDE SEQUENCE [LARGE SCALE GENOMIC DNA]</scope>
    <source>
        <strain evidence="2 3">UAMH 10762</strain>
    </source>
</reference>
<proteinExistence type="predicted"/>
<organism evidence="2 3">
    <name type="scientific">Baudoinia panamericana (strain UAMH 10762)</name>
    <name type="common">Angels' share fungus</name>
    <name type="synonym">Baudoinia compniacensis (strain UAMH 10762)</name>
    <dbReference type="NCBI Taxonomy" id="717646"/>
    <lineage>
        <taxon>Eukaryota</taxon>
        <taxon>Fungi</taxon>
        <taxon>Dikarya</taxon>
        <taxon>Ascomycota</taxon>
        <taxon>Pezizomycotina</taxon>
        <taxon>Dothideomycetes</taxon>
        <taxon>Dothideomycetidae</taxon>
        <taxon>Mycosphaerellales</taxon>
        <taxon>Teratosphaeriaceae</taxon>
        <taxon>Baudoinia</taxon>
    </lineage>
</organism>
<dbReference type="HOGENOM" id="CLU_2903836_0_0_1"/>
<accession>M2MV84</accession>
<dbReference type="RefSeq" id="XP_007672051.1">
    <property type="nucleotide sequence ID" value="XM_007673861.1"/>
</dbReference>
<dbReference type="Proteomes" id="UP000011761">
    <property type="component" value="Unassembled WGS sequence"/>
</dbReference>
<evidence type="ECO:0000313" key="2">
    <source>
        <dbReference type="EMBL" id="EMD00867.1"/>
    </source>
</evidence>